<evidence type="ECO:0000313" key="1">
    <source>
        <dbReference type="EMBL" id="VEL17794.1"/>
    </source>
</evidence>
<evidence type="ECO:0000313" key="2">
    <source>
        <dbReference type="Proteomes" id="UP000784294"/>
    </source>
</evidence>
<name>A0A448WQQ5_9PLAT</name>
<protein>
    <submittedName>
        <fullName evidence="1">Uncharacterized protein</fullName>
    </submittedName>
</protein>
<dbReference type="AlphaFoldDB" id="A0A448WQQ5"/>
<sequence>MGNAQPWSSAQTSSFQAARQSRHSACLRPVSQLTFCPEAMAAPLRSPTTAGLHSGKPFHSRLLTLVKVDD</sequence>
<gene>
    <name evidence="1" type="ORF">PXEA_LOCUS11234</name>
</gene>
<organism evidence="1 2">
    <name type="scientific">Protopolystoma xenopodis</name>
    <dbReference type="NCBI Taxonomy" id="117903"/>
    <lineage>
        <taxon>Eukaryota</taxon>
        <taxon>Metazoa</taxon>
        <taxon>Spiralia</taxon>
        <taxon>Lophotrochozoa</taxon>
        <taxon>Platyhelminthes</taxon>
        <taxon>Monogenea</taxon>
        <taxon>Polyopisthocotylea</taxon>
        <taxon>Polystomatidea</taxon>
        <taxon>Polystomatidae</taxon>
        <taxon>Protopolystoma</taxon>
    </lineage>
</organism>
<reference evidence="1" key="1">
    <citation type="submission" date="2018-11" db="EMBL/GenBank/DDBJ databases">
        <authorList>
            <consortium name="Pathogen Informatics"/>
        </authorList>
    </citation>
    <scope>NUCLEOTIDE SEQUENCE</scope>
</reference>
<dbReference type="EMBL" id="CAAALY010034175">
    <property type="protein sequence ID" value="VEL17794.1"/>
    <property type="molecule type" value="Genomic_DNA"/>
</dbReference>
<keyword evidence="2" id="KW-1185">Reference proteome</keyword>
<proteinExistence type="predicted"/>
<dbReference type="Proteomes" id="UP000784294">
    <property type="component" value="Unassembled WGS sequence"/>
</dbReference>
<accession>A0A448WQQ5</accession>
<comment type="caution">
    <text evidence="1">The sequence shown here is derived from an EMBL/GenBank/DDBJ whole genome shotgun (WGS) entry which is preliminary data.</text>
</comment>